<accession>A0A9P0MXJ2</accession>
<dbReference type="InterPro" id="IPR002347">
    <property type="entry name" value="SDR_fam"/>
</dbReference>
<dbReference type="InterPro" id="IPR036291">
    <property type="entry name" value="NAD(P)-bd_dom_sf"/>
</dbReference>
<dbReference type="PRINTS" id="PR00081">
    <property type="entry name" value="GDHRDH"/>
</dbReference>
<evidence type="ECO:0000256" key="1">
    <source>
        <dbReference type="ARBA" id="ARBA00004141"/>
    </source>
</evidence>
<keyword evidence="7" id="KW-0443">Lipid metabolism</keyword>
<evidence type="ECO:0000256" key="6">
    <source>
        <dbReference type="ARBA" id="ARBA00023002"/>
    </source>
</evidence>
<keyword evidence="4" id="KW-0521">NADP</keyword>
<dbReference type="GO" id="GO:0005811">
    <property type="term" value="C:lipid droplet"/>
    <property type="evidence" value="ECO:0007669"/>
    <property type="project" value="TreeGrafter"/>
</dbReference>
<dbReference type="Gene3D" id="3.40.50.720">
    <property type="entry name" value="NAD(P)-binding Rossmann-like Domain"/>
    <property type="match status" value="1"/>
</dbReference>
<comment type="subcellular location">
    <subcellularLocation>
        <location evidence="1">Membrane</location>
        <topology evidence="1">Multi-pass membrane protein</topology>
    </subcellularLocation>
</comment>
<keyword evidence="6" id="KW-0560">Oxidoreductase</keyword>
<evidence type="ECO:0000256" key="13">
    <source>
        <dbReference type="SAM" id="Phobius"/>
    </source>
</evidence>
<dbReference type="OrthoDB" id="5840532at2759"/>
<dbReference type="Proteomes" id="UP001152798">
    <property type="component" value="Chromosome 6"/>
</dbReference>
<name>A0A9P0MXJ2_NEZVI</name>
<dbReference type="CDD" id="cd05339">
    <property type="entry name" value="17beta-HSDXI-like_SDR_c"/>
    <property type="match status" value="1"/>
</dbReference>
<gene>
    <name evidence="14" type="ORF">NEZAVI_LOCUS14103</name>
</gene>
<organism evidence="14 15">
    <name type="scientific">Nezara viridula</name>
    <name type="common">Southern green stink bug</name>
    <name type="synonym">Cimex viridulus</name>
    <dbReference type="NCBI Taxonomy" id="85310"/>
    <lineage>
        <taxon>Eukaryota</taxon>
        <taxon>Metazoa</taxon>
        <taxon>Ecdysozoa</taxon>
        <taxon>Arthropoda</taxon>
        <taxon>Hexapoda</taxon>
        <taxon>Insecta</taxon>
        <taxon>Pterygota</taxon>
        <taxon>Neoptera</taxon>
        <taxon>Paraneoptera</taxon>
        <taxon>Hemiptera</taxon>
        <taxon>Heteroptera</taxon>
        <taxon>Panheteroptera</taxon>
        <taxon>Pentatomomorpha</taxon>
        <taxon>Pentatomoidea</taxon>
        <taxon>Pentatomidae</taxon>
        <taxon>Pentatominae</taxon>
        <taxon>Nezara</taxon>
    </lineage>
</organism>
<evidence type="ECO:0000256" key="7">
    <source>
        <dbReference type="ARBA" id="ARBA00023098"/>
    </source>
</evidence>
<evidence type="ECO:0000256" key="8">
    <source>
        <dbReference type="ARBA" id="ARBA00023136"/>
    </source>
</evidence>
<dbReference type="FunFam" id="3.40.50.720:FF:000131">
    <property type="entry name" value="Short-chain dehydrogenase/reductase 3"/>
    <property type="match status" value="1"/>
</dbReference>
<feature type="transmembrane region" description="Helical" evidence="13">
    <location>
        <begin position="20"/>
        <end position="40"/>
    </location>
</feature>
<dbReference type="AlphaFoldDB" id="A0A9P0MXJ2"/>
<dbReference type="PANTHER" id="PTHR24322:SF736">
    <property type="entry name" value="RETINOL DEHYDROGENASE 10"/>
    <property type="match status" value="1"/>
</dbReference>
<evidence type="ECO:0000313" key="15">
    <source>
        <dbReference type="Proteomes" id="UP001152798"/>
    </source>
</evidence>
<evidence type="ECO:0000256" key="9">
    <source>
        <dbReference type="ARBA" id="ARBA00059620"/>
    </source>
</evidence>
<evidence type="ECO:0000256" key="3">
    <source>
        <dbReference type="ARBA" id="ARBA00022692"/>
    </source>
</evidence>
<evidence type="ECO:0000256" key="11">
    <source>
        <dbReference type="ARBA" id="ARBA00082544"/>
    </source>
</evidence>
<comment type="function">
    <text evidence="9">Catalyzes the reduction of all-trans-retinal to all-trans-retinol in the presence of NADPH.</text>
</comment>
<evidence type="ECO:0000256" key="10">
    <source>
        <dbReference type="ARBA" id="ARBA00068717"/>
    </source>
</evidence>
<sequence>MALRNEEENMLQKLYSIGTLALQILILFIKICYVTLEGIFNSIVPKPLKSVKGEIVLVTGAGHGIGREIAIKYAELGSTVVCLDINEKGNEETVKLIQNNGFQNVHTYKCDVTKREEVLQAIDKIKKEVGDVTVLINNAGIMPCHQLLDHKPQEIIKMFEVNVFAHFWLLEAVLPNMIKKNHGHIVALSSMAGVFGLRNLVPYCASKFAVRGLMEAVAEEFREEKIASEVHFTIICPYMVNTGLCKNPKINQRFGEILALLNPKSVAEIIVTSMRQNKSIVTIPSFFMAVNNIFRIFPAKVLHMVTDFLDSGMNAD</sequence>
<dbReference type="EMBL" id="OV725082">
    <property type="protein sequence ID" value="CAH1406077.1"/>
    <property type="molecule type" value="Genomic_DNA"/>
</dbReference>
<dbReference type="GO" id="GO:0016020">
    <property type="term" value="C:membrane"/>
    <property type="evidence" value="ECO:0007669"/>
    <property type="project" value="UniProtKB-SubCell"/>
</dbReference>
<dbReference type="PROSITE" id="PS00061">
    <property type="entry name" value="ADH_SHORT"/>
    <property type="match status" value="1"/>
</dbReference>
<evidence type="ECO:0000256" key="2">
    <source>
        <dbReference type="ARBA" id="ARBA00006484"/>
    </source>
</evidence>
<dbReference type="GO" id="GO:0052650">
    <property type="term" value="F:all-trans-retinol dehydrogenase (NADP+) activity"/>
    <property type="evidence" value="ECO:0007669"/>
    <property type="project" value="UniProtKB-ARBA"/>
</dbReference>
<dbReference type="Pfam" id="PF00106">
    <property type="entry name" value="adh_short"/>
    <property type="match status" value="1"/>
</dbReference>
<protein>
    <recommendedName>
        <fullName evidence="10">Short-chain dehydrogenase/reductase 3</fullName>
    </recommendedName>
    <alternativeName>
        <fullName evidence="11">Retinal short-chain dehydrogenase/reductase 1</fullName>
    </alternativeName>
</protein>
<dbReference type="PRINTS" id="PR00080">
    <property type="entry name" value="SDRFAMILY"/>
</dbReference>
<keyword evidence="8 13" id="KW-0472">Membrane</keyword>
<keyword evidence="5 13" id="KW-1133">Transmembrane helix</keyword>
<dbReference type="InterPro" id="IPR020904">
    <property type="entry name" value="Sc_DH/Rdtase_CS"/>
</dbReference>
<evidence type="ECO:0000256" key="4">
    <source>
        <dbReference type="ARBA" id="ARBA00022857"/>
    </source>
</evidence>
<keyword evidence="15" id="KW-1185">Reference proteome</keyword>
<evidence type="ECO:0000256" key="5">
    <source>
        <dbReference type="ARBA" id="ARBA00022989"/>
    </source>
</evidence>
<dbReference type="PANTHER" id="PTHR24322">
    <property type="entry name" value="PKSB"/>
    <property type="match status" value="1"/>
</dbReference>
<evidence type="ECO:0000313" key="14">
    <source>
        <dbReference type="EMBL" id="CAH1406077.1"/>
    </source>
</evidence>
<evidence type="ECO:0000256" key="12">
    <source>
        <dbReference type="RuleBase" id="RU000363"/>
    </source>
</evidence>
<proteinExistence type="inferred from homology"/>
<comment type="similarity">
    <text evidence="2 12">Belongs to the short-chain dehydrogenases/reductases (SDR) family.</text>
</comment>
<keyword evidence="3 13" id="KW-0812">Transmembrane</keyword>
<dbReference type="SUPFAM" id="SSF51735">
    <property type="entry name" value="NAD(P)-binding Rossmann-fold domains"/>
    <property type="match status" value="1"/>
</dbReference>
<reference evidence="14" key="1">
    <citation type="submission" date="2022-01" db="EMBL/GenBank/DDBJ databases">
        <authorList>
            <person name="King R."/>
        </authorList>
    </citation>
    <scope>NUCLEOTIDE SEQUENCE</scope>
</reference>